<keyword evidence="9" id="KW-1185">Reference proteome</keyword>
<keyword evidence="3 7" id="KW-0479">Metal-binding</keyword>
<dbReference type="PROSITE" id="PS00086">
    <property type="entry name" value="CYTOCHROME_P450"/>
    <property type="match status" value="1"/>
</dbReference>
<evidence type="ECO:0000256" key="4">
    <source>
        <dbReference type="ARBA" id="ARBA00023002"/>
    </source>
</evidence>
<evidence type="ECO:0000256" key="3">
    <source>
        <dbReference type="ARBA" id="ARBA00022723"/>
    </source>
</evidence>
<dbReference type="InterPro" id="IPR002401">
    <property type="entry name" value="Cyt_P450_E_grp-I"/>
</dbReference>
<comment type="caution">
    <text evidence="8">The sequence shown here is derived from an EMBL/GenBank/DDBJ whole genome shotgun (WGS) entry which is preliminary data.</text>
</comment>
<proteinExistence type="inferred from homology"/>
<protein>
    <submittedName>
        <fullName evidence="8">Cytochrome P450</fullName>
    </submittedName>
</protein>
<dbReference type="Proteomes" id="UP001144280">
    <property type="component" value="Unassembled WGS sequence"/>
</dbReference>
<sequence>MSPVLDALAPTAPDRLPLLGHAVALRRRPLDFLQSVRRLGDVVRVYLGPRPAYVVNDPELVRHVLVTEARKFDKGAFFDKVRAIVGNGLVSSNGAFHLRQRRLMQPAFHRGQIAGYADIMSEYIARWAESWRPGQVLSVHDEMHEIALTLIGKTLFSSDLGEEAVAEVKRSIPIIRDGVTRRTLSPVELLEKLPTPANRRFEQAILRTRRVIDQVIEAYRADGTDHHDLLTMLLRARDRDTGETMTAEQVSDEVVTIMLAGSETTANTMAWAFYRLGQHPDIADRVAAEAAEILGGRRVRYDDLERLEYTGRVLSEVVRLYPLWLVMRRSITDVRIGDVPLPRDTQVILSPLAMHRDPTLFPDPLSFDPDRWLPERAAAIPKHAFIPFGSGNRQCIGDGFGWTEAMIALTTIASRWRLTPLPGRSVHEAVAATVYPSQLPMTVEPR</sequence>
<keyword evidence="2 7" id="KW-0349">Heme</keyword>
<dbReference type="InterPro" id="IPR050196">
    <property type="entry name" value="Cytochrome_P450_Monoox"/>
</dbReference>
<evidence type="ECO:0000313" key="9">
    <source>
        <dbReference type="Proteomes" id="UP001144280"/>
    </source>
</evidence>
<organism evidence="8 9">
    <name type="scientific">Phytohabitans aurantiacus</name>
    <dbReference type="NCBI Taxonomy" id="3016789"/>
    <lineage>
        <taxon>Bacteria</taxon>
        <taxon>Bacillati</taxon>
        <taxon>Actinomycetota</taxon>
        <taxon>Actinomycetes</taxon>
        <taxon>Micromonosporales</taxon>
        <taxon>Micromonosporaceae</taxon>
    </lineage>
</organism>
<evidence type="ECO:0000313" key="8">
    <source>
        <dbReference type="EMBL" id="GLI01234.1"/>
    </source>
</evidence>
<reference evidence="8" key="1">
    <citation type="submission" date="2022-12" db="EMBL/GenBank/DDBJ databases">
        <title>New Phytohabitans aurantiacus sp. RD004123 nov., an actinomycete isolated from soil.</title>
        <authorList>
            <person name="Triningsih D.W."/>
            <person name="Harunari E."/>
            <person name="Igarashi Y."/>
        </authorList>
    </citation>
    <scope>NUCLEOTIDE SEQUENCE</scope>
    <source>
        <strain evidence="8">RD004123</strain>
    </source>
</reference>
<dbReference type="InterPro" id="IPR036396">
    <property type="entry name" value="Cyt_P450_sf"/>
</dbReference>
<dbReference type="Pfam" id="PF00067">
    <property type="entry name" value="p450"/>
    <property type="match status" value="1"/>
</dbReference>
<keyword evidence="6 7" id="KW-0503">Monooxygenase</keyword>
<keyword evidence="4 7" id="KW-0560">Oxidoreductase</keyword>
<comment type="similarity">
    <text evidence="1 7">Belongs to the cytochrome P450 family.</text>
</comment>
<evidence type="ECO:0000256" key="2">
    <source>
        <dbReference type="ARBA" id="ARBA00022617"/>
    </source>
</evidence>
<dbReference type="EMBL" id="BSDI01000042">
    <property type="protein sequence ID" value="GLI01234.1"/>
    <property type="molecule type" value="Genomic_DNA"/>
</dbReference>
<dbReference type="CDD" id="cd11049">
    <property type="entry name" value="CYP170A1-like"/>
    <property type="match status" value="1"/>
</dbReference>
<dbReference type="InterPro" id="IPR017972">
    <property type="entry name" value="Cyt_P450_CS"/>
</dbReference>
<dbReference type="RefSeq" id="WP_281902105.1">
    <property type="nucleotide sequence ID" value="NZ_BSDI01000042.1"/>
</dbReference>
<dbReference type="SUPFAM" id="SSF48264">
    <property type="entry name" value="Cytochrome P450"/>
    <property type="match status" value="1"/>
</dbReference>
<dbReference type="PANTHER" id="PTHR24291">
    <property type="entry name" value="CYTOCHROME P450 FAMILY 4"/>
    <property type="match status" value="1"/>
</dbReference>
<dbReference type="PRINTS" id="PR00385">
    <property type="entry name" value="P450"/>
</dbReference>
<name>A0ABQ5R375_9ACTN</name>
<keyword evidence="5 7" id="KW-0408">Iron</keyword>
<dbReference type="Gene3D" id="1.10.630.10">
    <property type="entry name" value="Cytochrome P450"/>
    <property type="match status" value="1"/>
</dbReference>
<dbReference type="PRINTS" id="PR00463">
    <property type="entry name" value="EP450I"/>
</dbReference>
<evidence type="ECO:0000256" key="7">
    <source>
        <dbReference type="RuleBase" id="RU000461"/>
    </source>
</evidence>
<evidence type="ECO:0000256" key="5">
    <source>
        <dbReference type="ARBA" id="ARBA00023004"/>
    </source>
</evidence>
<accession>A0ABQ5R375</accession>
<gene>
    <name evidence="8" type="ORF">Pa4123_65100</name>
</gene>
<dbReference type="InterPro" id="IPR001128">
    <property type="entry name" value="Cyt_P450"/>
</dbReference>
<evidence type="ECO:0000256" key="1">
    <source>
        <dbReference type="ARBA" id="ARBA00010617"/>
    </source>
</evidence>
<evidence type="ECO:0000256" key="6">
    <source>
        <dbReference type="ARBA" id="ARBA00023033"/>
    </source>
</evidence>
<dbReference type="PANTHER" id="PTHR24291:SF50">
    <property type="entry name" value="BIFUNCTIONAL ALBAFLAVENONE MONOOXYGENASE_TERPENE SYNTHASE"/>
    <property type="match status" value="1"/>
</dbReference>